<dbReference type="Pfam" id="PF06985">
    <property type="entry name" value="HET"/>
    <property type="match status" value="1"/>
</dbReference>
<dbReference type="EMBL" id="ML994632">
    <property type="protein sequence ID" value="KAF2185713.1"/>
    <property type="molecule type" value="Genomic_DNA"/>
</dbReference>
<evidence type="ECO:0000259" key="1">
    <source>
        <dbReference type="Pfam" id="PF06985"/>
    </source>
</evidence>
<sequence>MRLLHTAKVNVESFPSPETPYIPDYAILSHRWGDEEVSLQMIQETPEPEGLRDREGYKKILKCCEQAASVGFEYIWVDTCCIDKTNNVELTEALNSMFHWYRESQVCYAYLSDVPSNEDPRAENSQFCKSKWFTRGWTLQELLSPLYVIFFGQDWKEIGTKATQRMAWASKRETAKIEDQAYCLMGLFGVNMPMIYGEGENAFQRLQLEIMKTSDDQSIFAWSGRSDKEGRGLLAISPREFQFYIRILHDK</sequence>
<dbReference type="AlphaFoldDB" id="A0A6A6E3H9"/>
<evidence type="ECO:0000259" key="2">
    <source>
        <dbReference type="Pfam" id="PF26640"/>
    </source>
</evidence>
<evidence type="ECO:0000313" key="3">
    <source>
        <dbReference type="EMBL" id="KAF2185713.1"/>
    </source>
</evidence>
<protein>
    <submittedName>
        <fullName evidence="3">HET-domain-containing protein</fullName>
    </submittedName>
</protein>
<dbReference type="InterPro" id="IPR010730">
    <property type="entry name" value="HET"/>
</dbReference>
<dbReference type="OrthoDB" id="674604at2759"/>
<organism evidence="3 4">
    <name type="scientific">Zopfia rhizophila CBS 207.26</name>
    <dbReference type="NCBI Taxonomy" id="1314779"/>
    <lineage>
        <taxon>Eukaryota</taxon>
        <taxon>Fungi</taxon>
        <taxon>Dikarya</taxon>
        <taxon>Ascomycota</taxon>
        <taxon>Pezizomycotina</taxon>
        <taxon>Dothideomycetes</taxon>
        <taxon>Dothideomycetes incertae sedis</taxon>
        <taxon>Zopfiaceae</taxon>
        <taxon>Zopfia</taxon>
    </lineage>
</organism>
<feature type="domain" description="Heterokaryon incompatibility" evidence="1">
    <location>
        <begin position="25"/>
        <end position="118"/>
    </location>
</feature>
<accession>A0A6A6E3H9</accession>
<name>A0A6A6E3H9_9PEZI</name>
<dbReference type="Proteomes" id="UP000800200">
    <property type="component" value="Unassembled WGS sequence"/>
</dbReference>
<dbReference type="Pfam" id="PF26640">
    <property type="entry name" value="DUF8212"/>
    <property type="match status" value="1"/>
</dbReference>
<feature type="domain" description="DUF8212" evidence="2">
    <location>
        <begin position="201"/>
        <end position="223"/>
    </location>
</feature>
<evidence type="ECO:0000313" key="4">
    <source>
        <dbReference type="Proteomes" id="UP000800200"/>
    </source>
</evidence>
<proteinExistence type="predicted"/>
<dbReference type="PANTHER" id="PTHR10622">
    <property type="entry name" value="HET DOMAIN-CONTAINING PROTEIN"/>
    <property type="match status" value="1"/>
</dbReference>
<gene>
    <name evidence="3" type="ORF">K469DRAFT_726519</name>
</gene>
<reference evidence="3" key="1">
    <citation type="journal article" date="2020" name="Stud. Mycol.">
        <title>101 Dothideomycetes genomes: a test case for predicting lifestyles and emergence of pathogens.</title>
        <authorList>
            <person name="Haridas S."/>
            <person name="Albert R."/>
            <person name="Binder M."/>
            <person name="Bloem J."/>
            <person name="Labutti K."/>
            <person name="Salamov A."/>
            <person name="Andreopoulos B."/>
            <person name="Baker S."/>
            <person name="Barry K."/>
            <person name="Bills G."/>
            <person name="Bluhm B."/>
            <person name="Cannon C."/>
            <person name="Castanera R."/>
            <person name="Culley D."/>
            <person name="Daum C."/>
            <person name="Ezra D."/>
            <person name="Gonzalez J."/>
            <person name="Henrissat B."/>
            <person name="Kuo A."/>
            <person name="Liang C."/>
            <person name="Lipzen A."/>
            <person name="Lutzoni F."/>
            <person name="Magnuson J."/>
            <person name="Mondo S."/>
            <person name="Nolan M."/>
            <person name="Ohm R."/>
            <person name="Pangilinan J."/>
            <person name="Park H.-J."/>
            <person name="Ramirez L."/>
            <person name="Alfaro M."/>
            <person name="Sun H."/>
            <person name="Tritt A."/>
            <person name="Yoshinaga Y."/>
            <person name="Zwiers L.-H."/>
            <person name="Turgeon B."/>
            <person name="Goodwin S."/>
            <person name="Spatafora J."/>
            <person name="Crous P."/>
            <person name="Grigoriev I."/>
        </authorList>
    </citation>
    <scope>NUCLEOTIDE SEQUENCE</scope>
    <source>
        <strain evidence="3">CBS 207.26</strain>
    </source>
</reference>
<keyword evidence="4" id="KW-1185">Reference proteome</keyword>
<dbReference type="PANTHER" id="PTHR10622:SF10">
    <property type="entry name" value="HET DOMAIN-CONTAINING PROTEIN"/>
    <property type="match status" value="1"/>
</dbReference>
<dbReference type="InterPro" id="IPR058525">
    <property type="entry name" value="DUF8212"/>
</dbReference>